<dbReference type="SMART" id="SM00470">
    <property type="entry name" value="ParB"/>
    <property type="match status" value="1"/>
</dbReference>
<evidence type="ECO:0000256" key="1">
    <source>
        <dbReference type="SAM" id="MobiDB-lite"/>
    </source>
</evidence>
<protein>
    <submittedName>
        <fullName evidence="3">ParB N-terminal domain-containing protein</fullName>
    </submittedName>
</protein>
<dbReference type="RefSeq" id="WP_160985569.1">
    <property type="nucleotide sequence ID" value="NZ_WVTD01000005.1"/>
</dbReference>
<proteinExistence type="predicted"/>
<dbReference type="SUPFAM" id="SSF110849">
    <property type="entry name" value="ParB/Sulfiredoxin"/>
    <property type="match status" value="1"/>
</dbReference>
<accession>A0A7X4GGH4</accession>
<dbReference type="Proteomes" id="UP000465810">
    <property type="component" value="Unassembled WGS sequence"/>
</dbReference>
<reference evidence="3 4" key="1">
    <citation type="submission" date="2019-12" db="EMBL/GenBank/DDBJ databases">
        <authorList>
            <person name="Feng G."/>
            <person name="Zhu H."/>
        </authorList>
    </citation>
    <scope>NUCLEOTIDE SEQUENCE [LARGE SCALE GENOMIC DNA]</scope>
    <source>
        <strain evidence="3 4">FGD1</strain>
    </source>
</reference>
<evidence type="ECO:0000313" key="4">
    <source>
        <dbReference type="Proteomes" id="UP000465810"/>
    </source>
</evidence>
<dbReference type="InterPro" id="IPR036086">
    <property type="entry name" value="ParB/Sulfiredoxin_sf"/>
</dbReference>
<dbReference type="Gene3D" id="3.90.1530.10">
    <property type="entry name" value="Conserved hypothetical protein from pyrococcus furiosus pfu- 392566-001, ParB domain"/>
    <property type="match status" value="1"/>
</dbReference>
<comment type="caution">
    <text evidence="3">The sequence shown here is derived from an EMBL/GenBank/DDBJ whole genome shotgun (WGS) entry which is preliminary data.</text>
</comment>
<dbReference type="Pfam" id="PF20188">
    <property type="entry name" value="DUF6551"/>
    <property type="match status" value="1"/>
</dbReference>
<dbReference type="EMBL" id="WVTD01000005">
    <property type="protein sequence ID" value="MYL97925.1"/>
    <property type="molecule type" value="Genomic_DNA"/>
</dbReference>
<gene>
    <name evidence="3" type="ORF">GR702_09090</name>
</gene>
<dbReference type="InterPro" id="IPR003115">
    <property type="entry name" value="ParB_N"/>
</dbReference>
<feature type="region of interest" description="Disordered" evidence="1">
    <location>
        <begin position="105"/>
        <end position="128"/>
    </location>
</feature>
<organism evidence="3 4">
    <name type="scientific">Novosphingobium silvae</name>
    <dbReference type="NCBI Taxonomy" id="2692619"/>
    <lineage>
        <taxon>Bacteria</taxon>
        <taxon>Pseudomonadati</taxon>
        <taxon>Pseudomonadota</taxon>
        <taxon>Alphaproteobacteria</taxon>
        <taxon>Sphingomonadales</taxon>
        <taxon>Sphingomonadaceae</taxon>
        <taxon>Novosphingobium</taxon>
    </lineage>
</organism>
<feature type="domain" description="ParB-like N-terminal" evidence="2">
    <location>
        <begin position="136"/>
        <end position="230"/>
    </location>
</feature>
<evidence type="ECO:0000259" key="2">
    <source>
        <dbReference type="SMART" id="SM00470"/>
    </source>
</evidence>
<keyword evidence="4" id="KW-1185">Reference proteome</keyword>
<sequence length="385" mass="42059">MTRFGTNSRHWINRGPNGIPDWLIPHVAQPREPNGSFEIRSKVGKADVVAKVHVGHAVILHRDIAYTRILGEADELIAELEEMDRAVPAPVGPGKNVDKACAAKTPAARGRAAGKVKPTERKRAYPEPLGDPPTIEWIKVDRLSIDAVYQRSTDNDASRRLIASIAANFDWRLCAPLVVSRRPDGTLSVIDGQHRTVAAKMRGDIPHMPCCVFNYSSPEEEARMFISANRARKPMNRLDDFHAALAAADEDALEINRLVTEAGLTITRNTSSSAWKPGEIAFTASIASTLRKHGEQIVSAALTNIAEAFPGQKVVHSGSIFLGIVKMLTSPPEGFDPDRMFQALLRYSAEEWGSFVTGLKGGDTRATAIRDALLMAYEEVPVISS</sequence>
<feature type="compositionally biased region" description="Low complexity" evidence="1">
    <location>
        <begin position="105"/>
        <end position="115"/>
    </location>
</feature>
<dbReference type="AlphaFoldDB" id="A0A7X4GGH4"/>
<dbReference type="InterPro" id="IPR046681">
    <property type="entry name" value="DUF6551"/>
</dbReference>
<name>A0A7X4GGH4_9SPHN</name>
<evidence type="ECO:0000313" key="3">
    <source>
        <dbReference type="EMBL" id="MYL97925.1"/>
    </source>
</evidence>